<name>A0A8T1P5P1_CARIL</name>
<dbReference type="AlphaFoldDB" id="A0A8T1P5P1"/>
<evidence type="ECO:0000313" key="2">
    <source>
        <dbReference type="EMBL" id="KAG6636732.1"/>
    </source>
</evidence>
<organism evidence="2 3">
    <name type="scientific">Carya illinoinensis</name>
    <name type="common">Pecan</name>
    <dbReference type="NCBI Taxonomy" id="32201"/>
    <lineage>
        <taxon>Eukaryota</taxon>
        <taxon>Viridiplantae</taxon>
        <taxon>Streptophyta</taxon>
        <taxon>Embryophyta</taxon>
        <taxon>Tracheophyta</taxon>
        <taxon>Spermatophyta</taxon>
        <taxon>Magnoliopsida</taxon>
        <taxon>eudicotyledons</taxon>
        <taxon>Gunneridae</taxon>
        <taxon>Pentapetalae</taxon>
        <taxon>rosids</taxon>
        <taxon>fabids</taxon>
        <taxon>Fagales</taxon>
        <taxon>Juglandaceae</taxon>
        <taxon>Carya</taxon>
    </lineage>
</organism>
<dbReference type="PANTHER" id="PTHR33698">
    <property type="entry name" value="NUCLEAR TRANSPORT FACTOR 2 (NTF2)-LIKE PROTEIN"/>
    <property type="match status" value="1"/>
</dbReference>
<accession>A0A8T1P5P1</accession>
<dbReference type="EMBL" id="CM031819">
    <property type="protein sequence ID" value="KAG6636731.1"/>
    <property type="molecule type" value="Genomic_DNA"/>
</dbReference>
<dbReference type="Proteomes" id="UP000811609">
    <property type="component" value="Chromosome 11"/>
</dbReference>
<proteinExistence type="predicted"/>
<evidence type="ECO:0000313" key="3">
    <source>
        <dbReference type="Proteomes" id="UP000811609"/>
    </source>
</evidence>
<sequence length="287" mass="32870">MAAVVNFSSQTPCPRLSSRAEAWLAHGPSLLYKGTCHFKNNSKIVPQHGLYVRRQAESRMFRGRIPVRATFSNRNSSSGSSSTSSSDAINRFYTCINEKNLKQLREIISDDCYVEDCSFPQPFQGKMEFMQFLEQLTACMGQNVKFTIGPVCEGDELAAGVKWHLEWKKKQIPFTRGCSFFECSKQGERIIIMKAQVVIESPFKPGGFALILLKTVTSLFDDFPKATEWFLSRPHVIVQWILRIYAILVAPFINPLLESYIKFWNVVARALLMAINIVRYIYKFFFN</sequence>
<dbReference type="EMBL" id="CM031819">
    <property type="protein sequence ID" value="KAG6636732.1"/>
    <property type="molecule type" value="Genomic_DNA"/>
</dbReference>
<dbReference type="Pfam" id="PF12680">
    <property type="entry name" value="SnoaL_2"/>
    <property type="match status" value="1"/>
</dbReference>
<comment type="caution">
    <text evidence="2">The sequence shown here is derived from an EMBL/GenBank/DDBJ whole genome shotgun (WGS) entry which is preliminary data.</text>
</comment>
<reference evidence="2" key="1">
    <citation type="submission" date="2020-12" db="EMBL/GenBank/DDBJ databases">
        <title>WGS assembly of Carya illinoinensis cv. Pawnee.</title>
        <authorList>
            <person name="Platts A."/>
            <person name="Shu S."/>
            <person name="Wright S."/>
            <person name="Barry K."/>
            <person name="Edger P."/>
            <person name="Pires J.C."/>
            <person name="Schmutz J."/>
        </authorList>
    </citation>
    <scope>NUCLEOTIDE SEQUENCE</scope>
    <source>
        <tissue evidence="2">Leaf</tissue>
    </source>
</reference>
<protein>
    <recommendedName>
        <fullName evidence="1">SnoaL-like domain-containing protein</fullName>
    </recommendedName>
</protein>
<gene>
    <name evidence="2" type="ORF">CIPAW_11G131300</name>
</gene>
<dbReference type="PANTHER" id="PTHR33698:SF1">
    <property type="entry name" value="NUCLEAR TRANSPORT FACTOR 2 (NTF2) FAMILY PROTEIN"/>
    <property type="match status" value="1"/>
</dbReference>
<keyword evidence="3" id="KW-1185">Reference proteome</keyword>
<dbReference type="InterPro" id="IPR037401">
    <property type="entry name" value="SnoaL-like"/>
</dbReference>
<evidence type="ECO:0000259" key="1">
    <source>
        <dbReference type="Pfam" id="PF12680"/>
    </source>
</evidence>
<feature type="domain" description="SnoaL-like" evidence="1">
    <location>
        <begin position="90"/>
        <end position="187"/>
    </location>
</feature>